<evidence type="ECO:0000256" key="8">
    <source>
        <dbReference type="ARBA" id="ARBA00022840"/>
    </source>
</evidence>
<evidence type="ECO:0000256" key="4">
    <source>
        <dbReference type="ARBA" id="ARBA00022692"/>
    </source>
</evidence>
<proteinExistence type="predicted"/>
<dbReference type="InterPro" id="IPR008271">
    <property type="entry name" value="Ser/Thr_kinase_AS"/>
</dbReference>
<evidence type="ECO:0000256" key="11">
    <source>
        <dbReference type="ARBA" id="ARBA00023180"/>
    </source>
</evidence>
<dbReference type="GO" id="GO:0005524">
    <property type="term" value="F:ATP binding"/>
    <property type="evidence" value="ECO:0007669"/>
    <property type="project" value="UniProtKB-KW"/>
</dbReference>
<dbReference type="Gene3D" id="1.10.510.10">
    <property type="entry name" value="Transferase(Phosphotransferase) domain 1"/>
    <property type="match status" value="1"/>
</dbReference>
<feature type="domain" description="Protein kinase" evidence="12">
    <location>
        <begin position="138"/>
        <end position="502"/>
    </location>
</feature>
<keyword evidence="7 13" id="KW-0418">Kinase</keyword>
<dbReference type="Proteomes" id="UP000288805">
    <property type="component" value="Unassembled WGS sequence"/>
</dbReference>
<organism evidence="13 14">
    <name type="scientific">Vitis vinifera</name>
    <name type="common">Grape</name>
    <dbReference type="NCBI Taxonomy" id="29760"/>
    <lineage>
        <taxon>Eukaryota</taxon>
        <taxon>Viridiplantae</taxon>
        <taxon>Streptophyta</taxon>
        <taxon>Embryophyta</taxon>
        <taxon>Tracheophyta</taxon>
        <taxon>Spermatophyta</taxon>
        <taxon>Magnoliopsida</taxon>
        <taxon>eudicotyledons</taxon>
        <taxon>Gunneridae</taxon>
        <taxon>Pentapetalae</taxon>
        <taxon>rosids</taxon>
        <taxon>Vitales</taxon>
        <taxon>Vitaceae</taxon>
        <taxon>Viteae</taxon>
        <taxon>Vitis</taxon>
    </lineage>
</organism>
<dbReference type="PANTHER" id="PTHR27009">
    <property type="entry name" value="RUST RESISTANCE KINASE LR10-RELATED"/>
    <property type="match status" value="1"/>
</dbReference>
<dbReference type="PROSITE" id="PS50011">
    <property type="entry name" value="PROTEIN_KINASE_DOM"/>
    <property type="match status" value="1"/>
</dbReference>
<dbReference type="GO" id="GO:0004674">
    <property type="term" value="F:protein serine/threonine kinase activity"/>
    <property type="evidence" value="ECO:0007669"/>
    <property type="project" value="UniProtKB-KW"/>
</dbReference>
<keyword evidence="11" id="KW-0325">Glycoprotein</keyword>
<dbReference type="SMART" id="SM00220">
    <property type="entry name" value="S_TKc"/>
    <property type="match status" value="1"/>
</dbReference>
<dbReference type="PROSITE" id="PS00108">
    <property type="entry name" value="PROTEIN_KINASE_ST"/>
    <property type="match status" value="1"/>
</dbReference>
<keyword evidence="6" id="KW-0547">Nucleotide-binding</keyword>
<evidence type="ECO:0000256" key="3">
    <source>
        <dbReference type="ARBA" id="ARBA00022679"/>
    </source>
</evidence>
<keyword evidence="5" id="KW-0732">Signal</keyword>
<dbReference type="InterPro" id="IPR000719">
    <property type="entry name" value="Prot_kinase_dom"/>
</dbReference>
<protein>
    <submittedName>
        <fullName evidence="13">Rust resistance kinase Lr10</fullName>
    </submittedName>
</protein>
<dbReference type="EMBL" id="QGNW01000183">
    <property type="protein sequence ID" value="RVW87480.1"/>
    <property type="molecule type" value="Genomic_DNA"/>
</dbReference>
<dbReference type="InterPro" id="IPR025287">
    <property type="entry name" value="WAK_GUB"/>
</dbReference>
<dbReference type="GO" id="GO:0030247">
    <property type="term" value="F:polysaccharide binding"/>
    <property type="evidence" value="ECO:0007669"/>
    <property type="project" value="InterPro"/>
</dbReference>
<evidence type="ECO:0000313" key="14">
    <source>
        <dbReference type="Proteomes" id="UP000288805"/>
    </source>
</evidence>
<comment type="subcellular location">
    <subcellularLocation>
        <location evidence="1">Membrane</location>
        <topology evidence="1">Single-pass type I membrane protein</topology>
    </subcellularLocation>
</comment>
<evidence type="ECO:0000256" key="2">
    <source>
        <dbReference type="ARBA" id="ARBA00022527"/>
    </source>
</evidence>
<comment type="caution">
    <text evidence="13">The sequence shown here is derived from an EMBL/GenBank/DDBJ whole genome shotgun (WGS) entry which is preliminary data.</text>
</comment>
<keyword evidence="4" id="KW-0812">Transmembrane</keyword>
<dbReference type="GO" id="GO:0016020">
    <property type="term" value="C:membrane"/>
    <property type="evidence" value="ECO:0007669"/>
    <property type="project" value="UniProtKB-SubCell"/>
</dbReference>
<keyword evidence="2" id="KW-0723">Serine/threonine-protein kinase</keyword>
<evidence type="ECO:0000256" key="1">
    <source>
        <dbReference type="ARBA" id="ARBA00004479"/>
    </source>
</evidence>
<sequence>MQAIFMRRYSNITYPFRLQGDPSGCGDPKYELICENNLTVFKHGGKKYFVAEINYHNYTIRMLDPGQKKGDCFSTPLYSSFSMPSCWSFSNMLHNFDPYPDYKDPYYCPDEWERNTIVLLRCERPISDQNYIPIILCNRSEDNISSSSRTYAYVLAGKSLEAGLIRESCTIALTFVAQSELSSYSISDLQEKLLIGIELSFLHRLCISECSVKGLACDVDFNNNSIRCYRSGKCLYWGTWCSDTNWFKKYLYPFFGFLLDPTTLPFKALKEELGNYCAYNYYCNISMIEGLKWALVYEYMSNGSLDKFLFSKLENNILLSWERLYKIALGVGRGIEYLHQGCDMQILHFDIKPHNILLDANFIPKVSDFGLAKLHSIEESIVSLTAARGTLGYIAPELFYKNIGGVSYKADVYIFGMLLMEMVGKRKHANTCLEQSQTYFPSWIYDRIDQGEDMEIGDATEDEHKYIRKIVIVALWCVQMNPTDRPSMSKVLEMLEGEVELLQMPPRPTLYSREMSVEDHMNNPVRVPISSRNATMTISLEGR</sequence>
<dbReference type="Pfam" id="PF13947">
    <property type="entry name" value="GUB_WAK_bind"/>
    <property type="match status" value="1"/>
</dbReference>
<dbReference type="Pfam" id="PF00069">
    <property type="entry name" value="Pkinase"/>
    <property type="match status" value="1"/>
</dbReference>
<name>A0A438HSV4_VITVI</name>
<dbReference type="InterPro" id="IPR045874">
    <property type="entry name" value="LRK10/LRL21-25-like"/>
</dbReference>
<accession>A0A438HSV4</accession>
<evidence type="ECO:0000259" key="12">
    <source>
        <dbReference type="PROSITE" id="PS50011"/>
    </source>
</evidence>
<keyword evidence="8" id="KW-0067">ATP-binding</keyword>
<evidence type="ECO:0000256" key="7">
    <source>
        <dbReference type="ARBA" id="ARBA00022777"/>
    </source>
</evidence>
<keyword evidence="3" id="KW-0808">Transferase</keyword>
<evidence type="ECO:0000256" key="10">
    <source>
        <dbReference type="ARBA" id="ARBA00023136"/>
    </source>
</evidence>
<keyword evidence="10" id="KW-0472">Membrane</keyword>
<dbReference type="SUPFAM" id="SSF56112">
    <property type="entry name" value="Protein kinase-like (PK-like)"/>
    <property type="match status" value="1"/>
</dbReference>
<dbReference type="InterPro" id="IPR011009">
    <property type="entry name" value="Kinase-like_dom_sf"/>
</dbReference>
<reference evidence="13 14" key="1">
    <citation type="journal article" date="2018" name="PLoS Genet.">
        <title>Population sequencing reveals clonal diversity and ancestral inbreeding in the grapevine cultivar Chardonnay.</title>
        <authorList>
            <person name="Roach M.J."/>
            <person name="Johnson D.L."/>
            <person name="Bohlmann J."/>
            <person name="van Vuuren H.J."/>
            <person name="Jones S.J."/>
            <person name="Pretorius I.S."/>
            <person name="Schmidt S.A."/>
            <person name="Borneman A.R."/>
        </authorList>
    </citation>
    <scope>NUCLEOTIDE SEQUENCE [LARGE SCALE GENOMIC DNA]</scope>
    <source>
        <strain evidence="14">cv. Chardonnay</strain>
        <tissue evidence="13">Leaf</tissue>
    </source>
</reference>
<dbReference type="AlphaFoldDB" id="A0A438HSV4"/>
<evidence type="ECO:0000256" key="9">
    <source>
        <dbReference type="ARBA" id="ARBA00022989"/>
    </source>
</evidence>
<keyword evidence="9" id="KW-1133">Transmembrane helix</keyword>
<evidence type="ECO:0000256" key="6">
    <source>
        <dbReference type="ARBA" id="ARBA00022741"/>
    </source>
</evidence>
<gene>
    <name evidence="13" type="primary">LRK10_64</name>
    <name evidence="13" type="ORF">CK203_036250</name>
</gene>
<evidence type="ECO:0000256" key="5">
    <source>
        <dbReference type="ARBA" id="ARBA00022729"/>
    </source>
</evidence>
<evidence type="ECO:0000313" key="13">
    <source>
        <dbReference type="EMBL" id="RVW87480.1"/>
    </source>
</evidence>
<dbReference type="FunFam" id="1.10.510.10:FF:000590">
    <property type="entry name" value="PR5-like receptor kinase"/>
    <property type="match status" value="1"/>
</dbReference>